<reference evidence="1 2" key="1">
    <citation type="submission" date="2020-08" db="EMBL/GenBank/DDBJ databases">
        <authorList>
            <person name="Kim C.M."/>
        </authorList>
    </citation>
    <scope>NUCLEOTIDE SEQUENCE [LARGE SCALE GENOMIC DNA]</scope>
    <source>
        <strain evidence="1 2">UL070</strain>
    </source>
</reference>
<proteinExistence type="predicted"/>
<keyword evidence="2" id="KW-1185">Reference proteome</keyword>
<dbReference type="RefSeq" id="WP_183089269.1">
    <property type="nucleotide sequence ID" value="NZ_JACJUD010000003.1"/>
</dbReference>
<dbReference type="AlphaFoldDB" id="A0A7W4LM83"/>
<organism evidence="1 2">
    <name type="scientific">Aquipseudomonas ullengensis</name>
    <dbReference type="NCBI Taxonomy" id="2759166"/>
    <lineage>
        <taxon>Bacteria</taxon>
        <taxon>Pseudomonadati</taxon>
        <taxon>Pseudomonadota</taxon>
        <taxon>Gammaproteobacteria</taxon>
        <taxon>Pseudomonadales</taxon>
        <taxon>Pseudomonadaceae</taxon>
        <taxon>Aquipseudomonas</taxon>
    </lineage>
</organism>
<dbReference type="Proteomes" id="UP000542720">
    <property type="component" value="Unassembled WGS sequence"/>
</dbReference>
<gene>
    <name evidence="1" type="ORF">H3H51_12015</name>
</gene>
<dbReference type="EMBL" id="JACJUD010000003">
    <property type="protein sequence ID" value="MBB2495746.1"/>
    <property type="molecule type" value="Genomic_DNA"/>
</dbReference>
<sequence>MSLWSLLNLAPRMRCYALLDNRGICRALRQASSAPEQNGWVEVSAMHLGWIGQQLPLEAVMQASPSARRPLPALAA</sequence>
<comment type="caution">
    <text evidence="1">The sequence shown here is derived from an EMBL/GenBank/DDBJ whole genome shotgun (WGS) entry which is preliminary data.</text>
</comment>
<accession>A0A7W4LM83</accession>
<evidence type="ECO:0000313" key="2">
    <source>
        <dbReference type="Proteomes" id="UP000542720"/>
    </source>
</evidence>
<protein>
    <submittedName>
        <fullName evidence="1">Uncharacterized protein</fullName>
    </submittedName>
</protein>
<evidence type="ECO:0000313" key="1">
    <source>
        <dbReference type="EMBL" id="MBB2495746.1"/>
    </source>
</evidence>
<name>A0A7W4LM83_9GAMM</name>